<organism evidence="1 2">
    <name type="scientific">Herbaspirillum frisingense</name>
    <dbReference type="NCBI Taxonomy" id="92645"/>
    <lineage>
        <taxon>Bacteria</taxon>
        <taxon>Pseudomonadati</taxon>
        <taxon>Pseudomonadota</taxon>
        <taxon>Betaproteobacteria</taxon>
        <taxon>Burkholderiales</taxon>
        <taxon>Oxalobacteraceae</taxon>
        <taxon>Herbaspirillum</taxon>
    </lineage>
</organism>
<dbReference type="AlphaFoldDB" id="A0A7V8FUL7"/>
<dbReference type="EMBL" id="WNDX01000128">
    <property type="protein sequence ID" value="KAF1041310.1"/>
    <property type="molecule type" value="Genomic_DNA"/>
</dbReference>
<dbReference type="InterPro" id="IPR004174">
    <property type="entry name" value="GpW"/>
</dbReference>
<reference evidence="2" key="1">
    <citation type="journal article" date="2020" name="MBio">
        <title>Horizontal gene transfer to a defensive symbiont with a reduced genome amongst a multipartite beetle microbiome.</title>
        <authorList>
            <person name="Waterworth S.C."/>
            <person name="Florez L.V."/>
            <person name="Rees E.R."/>
            <person name="Hertweck C."/>
            <person name="Kaltenpoth M."/>
            <person name="Kwan J.C."/>
        </authorList>
    </citation>
    <scope>NUCLEOTIDE SEQUENCE [LARGE SCALE GENOMIC DNA]</scope>
</reference>
<evidence type="ECO:0008006" key="3">
    <source>
        <dbReference type="Google" id="ProtNLM"/>
    </source>
</evidence>
<name>A0A7V8FUL7_9BURK</name>
<sequence length="87" mass="9835">MSNYDPATSDLANVPVEMLKQWQIDALQALHDLSTGKRRVTIAYSQGDGTKSVTYQQTNIEDLRAWLAKLNAQLGLGSRRRPIWTNF</sequence>
<dbReference type="Pfam" id="PF02831">
    <property type="entry name" value="gpW"/>
    <property type="match status" value="1"/>
</dbReference>
<gene>
    <name evidence="1" type="ORF">GAK35_03400</name>
</gene>
<dbReference type="Gene3D" id="3.30.1580.10">
    <property type="entry name" value="Head-to-tail joining protein W"/>
    <property type="match status" value="1"/>
</dbReference>
<evidence type="ECO:0000313" key="2">
    <source>
        <dbReference type="Proteomes" id="UP000462435"/>
    </source>
</evidence>
<accession>A0A7V8FUL7</accession>
<dbReference type="SUPFAM" id="SSF64210">
    <property type="entry name" value="Head-to-tail joining protein W, gpW"/>
    <property type="match status" value="1"/>
</dbReference>
<dbReference type="InterPro" id="IPR036626">
    <property type="entry name" value="GpW_sf"/>
</dbReference>
<dbReference type="GO" id="GO:0019058">
    <property type="term" value="P:viral life cycle"/>
    <property type="evidence" value="ECO:0007669"/>
    <property type="project" value="InterPro"/>
</dbReference>
<comment type="caution">
    <text evidence="1">The sequence shown here is derived from an EMBL/GenBank/DDBJ whole genome shotgun (WGS) entry which is preliminary data.</text>
</comment>
<dbReference type="Proteomes" id="UP000462435">
    <property type="component" value="Unassembled WGS sequence"/>
</dbReference>
<proteinExistence type="predicted"/>
<protein>
    <recommendedName>
        <fullName evidence="3">Phage head-tail adapter protein</fullName>
    </recommendedName>
</protein>
<evidence type="ECO:0000313" key="1">
    <source>
        <dbReference type="EMBL" id="KAF1041310.1"/>
    </source>
</evidence>